<organism evidence="12 13">
    <name type="scientific">Paraconexibacter algicola</name>
    <dbReference type="NCBI Taxonomy" id="2133960"/>
    <lineage>
        <taxon>Bacteria</taxon>
        <taxon>Bacillati</taxon>
        <taxon>Actinomycetota</taxon>
        <taxon>Thermoleophilia</taxon>
        <taxon>Solirubrobacterales</taxon>
        <taxon>Paraconexibacteraceae</taxon>
        <taxon>Paraconexibacter</taxon>
    </lineage>
</organism>
<dbReference type="EC" id="2.3.3.21" evidence="8"/>
<dbReference type="Gene3D" id="1.10.238.260">
    <property type="match status" value="1"/>
</dbReference>
<dbReference type="InterPro" id="IPR002034">
    <property type="entry name" value="AIPM/Hcit_synth_CS"/>
</dbReference>
<dbReference type="PANTHER" id="PTHR43538:SF1">
    <property type="entry name" value="(R)-CITRAMALATE SYNTHASE"/>
    <property type="match status" value="1"/>
</dbReference>
<name>A0A2T4UBE3_9ACTN</name>
<dbReference type="Proteomes" id="UP000240739">
    <property type="component" value="Unassembled WGS sequence"/>
</dbReference>
<dbReference type="GO" id="GO:0003852">
    <property type="term" value="F:2-isopropylmalate synthase activity"/>
    <property type="evidence" value="ECO:0007669"/>
    <property type="project" value="InterPro"/>
</dbReference>
<dbReference type="UniPathway" id="UPA00047">
    <property type="reaction ID" value="UER00066"/>
</dbReference>
<dbReference type="InterPro" id="IPR054691">
    <property type="entry name" value="LeuA/HCS_post-cat"/>
</dbReference>
<comment type="catalytic activity">
    <reaction evidence="7">
        <text>pyruvate + acetyl-CoA + H2O = (3R)-citramalate + CoA + H(+)</text>
        <dbReference type="Rhea" id="RHEA:19045"/>
        <dbReference type="ChEBI" id="CHEBI:15361"/>
        <dbReference type="ChEBI" id="CHEBI:15377"/>
        <dbReference type="ChEBI" id="CHEBI:15378"/>
        <dbReference type="ChEBI" id="CHEBI:30934"/>
        <dbReference type="ChEBI" id="CHEBI:57287"/>
        <dbReference type="ChEBI" id="CHEBI:57288"/>
        <dbReference type="EC" id="2.3.3.21"/>
    </reaction>
</comment>
<dbReference type="Gene3D" id="3.30.160.270">
    <property type="match status" value="1"/>
</dbReference>
<dbReference type="AlphaFoldDB" id="A0A2T4UBE3"/>
<accession>A0A2T4UBE3</accession>
<evidence type="ECO:0000256" key="7">
    <source>
        <dbReference type="ARBA" id="ARBA00048263"/>
    </source>
</evidence>
<dbReference type="Pfam" id="PF08502">
    <property type="entry name" value="LeuA_dimer"/>
    <property type="match status" value="1"/>
</dbReference>
<dbReference type="SUPFAM" id="SSF110921">
    <property type="entry name" value="2-isopropylmalate synthase LeuA, allosteric (dimerisation) domain"/>
    <property type="match status" value="1"/>
</dbReference>
<dbReference type="InterPro" id="IPR000891">
    <property type="entry name" value="PYR_CT"/>
</dbReference>
<dbReference type="GO" id="GO:0009097">
    <property type="term" value="P:isoleucine biosynthetic process"/>
    <property type="evidence" value="ECO:0007669"/>
    <property type="project" value="UniProtKB-UniRule"/>
</dbReference>
<dbReference type="CDD" id="cd07941">
    <property type="entry name" value="DRE_TIM_LeuA3"/>
    <property type="match status" value="1"/>
</dbReference>
<dbReference type="PROSITE" id="PS50991">
    <property type="entry name" value="PYR_CT"/>
    <property type="match status" value="1"/>
</dbReference>
<evidence type="ECO:0000256" key="5">
    <source>
        <dbReference type="ARBA" id="ARBA00022679"/>
    </source>
</evidence>
<dbReference type="SMART" id="SM00917">
    <property type="entry name" value="LeuA_dimer"/>
    <property type="match status" value="1"/>
</dbReference>
<keyword evidence="4" id="KW-0412">Isoleucine biosynthesis</keyword>
<keyword evidence="5 9" id="KW-0808">Transferase</keyword>
<proteinExistence type="inferred from homology"/>
<sequence>MNSTVQLYDATLRDGMQGEGMSLTAREKVRVAHRLDELGIDLIEAGFPASNPKELELFGLLAQERFEHAQIVAFGMTRRRGVAAQDDENLRILAECFAPVCTLVGKTWDLHLEKVVKVGREENLAMIEESVAFLVGCGKRVIYDAEHFFDAWRANEEYALECLRVAARGGAERVVLCDTNGSSLPHQVGTAVGEVVAALGRDVEVGIHCHNDLECGVANTLAAVLNGATQVQGTMNGIGERTGNANLVSIIGNLQFKLGYDVLPGDRIEKLTATAHFVDELLNLAPDPNQPFVGRNAFAHKGGLHVAGVRADASTFEHMEPELVGNERQLIVSELAGRHTVSEKAAAVGLEVDDATAQRVIDRVKELEADGYQFEAADGSFELLLRKELGGHEPLFVLESWRTIVDQNAQGHVECEATIKIWVGGERYVRSAEGNGPVNALDAALRSVVAEFHPHLRDIELTDYKVRLLDQHHGTGATTRVLVQSTDGRRTWGTIGVAQNVIAASWQALVESFEYAEAPREPAPAADADGDPATTGRPA</sequence>
<evidence type="ECO:0000256" key="4">
    <source>
        <dbReference type="ARBA" id="ARBA00022624"/>
    </source>
</evidence>
<evidence type="ECO:0000313" key="13">
    <source>
        <dbReference type="Proteomes" id="UP000240739"/>
    </source>
</evidence>
<evidence type="ECO:0000256" key="3">
    <source>
        <dbReference type="ARBA" id="ARBA00022605"/>
    </source>
</evidence>
<dbReference type="InterPro" id="IPR036230">
    <property type="entry name" value="LeuA_allosteric_dom_sf"/>
</dbReference>
<evidence type="ECO:0000259" key="11">
    <source>
        <dbReference type="PROSITE" id="PS50991"/>
    </source>
</evidence>
<evidence type="ECO:0000256" key="9">
    <source>
        <dbReference type="RuleBase" id="RU003523"/>
    </source>
</evidence>
<evidence type="ECO:0000256" key="1">
    <source>
        <dbReference type="ARBA" id="ARBA00004743"/>
    </source>
</evidence>
<protein>
    <recommendedName>
        <fullName evidence="8">Citramalate synthase</fullName>
        <ecNumber evidence="8">2.3.3.21</ecNumber>
    </recommendedName>
</protein>
<dbReference type="InterPro" id="IPR013785">
    <property type="entry name" value="Aldolase_TIM"/>
</dbReference>
<comment type="pathway">
    <text evidence="1">Amino-acid biosynthesis; L-isoleucine biosynthesis; 2-oxobutanoate from pyruvate: step 1/3.</text>
</comment>
<keyword evidence="6" id="KW-0100">Branched-chain amino acid biosynthesis</keyword>
<dbReference type="PANTHER" id="PTHR43538">
    <property type="entry name" value="ALPHA-IPM SYNTHASE/HOMOCITRATE SYNTHASE"/>
    <property type="match status" value="1"/>
</dbReference>
<dbReference type="EMBL" id="PYYB01000006">
    <property type="protein sequence ID" value="PTL54169.1"/>
    <property type="molecule type" value="Genomic_DNA"/>
</dbReference>
<evidence type="ECO:0000256" key="10">
    <source>
        <dbReference type="SAM" id="MobiDB-lite"/>
    </source>
</evidence>
<dbReference type="Gene3D" id="3.20.20.70">
    <property type="entry name" value="Aldolase class I"/>
    <property type="match status" value="1"/>
</dbReference>
<keyword evidence="13" id="KW-1185">Reference proteome</keyword>
<feature type="region of interest" description="Disordered" evidence="10">
    <location>
        <begin position="517"/>
        <end position="539"/>
    </location>
</feature>
<comment type="caution">
    <text evidence="12">The sequence shown here is derived from an EMBL/GenBank/DDBJ whole genome shotgun (WGS) entry which is preliminary data.</text>
</comment>
<reference evidence="12 13" key="1">
    <citation type="submission" date="2018-03" db="EMBL/GenBank/DDBJ databases">
        <title>Aquarubrobacter algicola gen. nov., sp. nov., a novel actinobacterium isolated from shallow eutrophic lake during the end of cyanobacterial harmful algal blooms.</title>
        <authorList>
            <person name="Chun S.J."/>
        </authorList>
    </citation>
    <scope>NUCLEOTIDE SEQUENCE [LARGE SCALE GENOMIC DNA]</scope>
    <source>
        <strain evidence="12 13">Seoho-28</strain>
    </source>
</reference>
<dbReference type="InterPro" id="IPR013709">
    <property type="entry name" value="2-isopropylmalate_synth_dimer"/>
</dbReference>
<dbReference type="Pfam" id="PF00682">
    <property type="entry name" value="HMGL-like"/>
    <property type="match status" value="1"/>
</dbReference>
<dbReference type="InterPro" id="IPR005675">
    <property type="entry name" value="Citramal_synthase"/>
</dbReference>
<dbReference type="RefSeq" id="WP_107571444.1">
    <property type="nucleotide sequence ID" value="NZ_PYYB01000006.1"/>
</dbReference>
<dbReference type="Pfam" id="PF22617">
    <property type="entry name" value="HCS_D2"/>
    <property type="match status" value="1"/>
</dbReference>
<evidence type="ECO:0000256" key="6">
    <source>
        <dbReference type="ARBA" id="ARBA00023304"/>
    </source>
</evidence>
<dbReference type="OrthoDB" id="9803573at2"/>
<dbReference type="SUPFAM" id="SSF51569">
    <property type="entry name" value="Aldolase"/>
    <property type="match status" value="1"/>
</dbReference>
<evidence type="ECO:0000313" key="12">
    <source>
        <dbReference type="EMBL" id="PTL54169.1"/>
    </source>
</evidence>
<comment type="similarity">
    <text evidence="2 9">Belongs to the alpha-IPM synthase/homocitrate synthase family.</text>
</comment>
<dbReference type="PROSITE" id="PS00815">
    <property type="entry name" value="AIPM_HOMOCIT_SYNTH_1"/>
    <property type="match status" value="1"/>
</dbReference>
<gene>
    <name evidence="12" type="ORF">C7Y72_22420</name>
</gene>
<dbReference type="GO" id="GO:0009098">
    <property type="term" value="P:L-leucine biosynthetic process"/>
    <property type="evidence" value="ECO:0007669"/>
    <property type="project" value="InterPro"/>
</dbReference>
<feature type="compositionally biased region" description="Low complexity" evidence="10">
    <location>
        <begin position="523"/>
        <end position="539"/>
    </location>
</feature>
<feature type="domain" description="Pyruvate carboxyltransferase" evidence="11">
    <location>
        <begin position="5"/>
        <end position="272"/>
    </location>
</feature>
<evidence type="ECO:0000256" key="8">
    <source>
        <dbReference type="NCBIfam" id="TIGR00977"/>
    </source>
</evidence>
<evidence type="ECO:0000256" key="2">
    <source>
        <dbReference type="ARBA" id="ARBA00006154"/>
    </source>
</evidence>
<keyword evidence="3" id="KW-0028">Amino-acid biosynthesis</keyword>
<dbReference type="GO" id="GO:0043714">
    <property type="term" value="F:(R)-citramalate synthase activity"/>
    <property type="evidence" value="ECO:0007669"/>
    <property type="project" value="UniProtKB-UniRule"/>
</dbReference>
<dbReference type="NCBIfam" id="TIGR00977">
    <property type="entry name" value="citramal_synth"/>
    <property type="match status" value="1"/>
</dbReference>